<dbReference type="PANTHER" id="PTHR11956:SF5">
    <property type="entry name" value="ARGININE--TRNA LIGASE, CYTOPLASMIC"/>
    <property type="match status" value="1"/>
</dbReference>
<keyword evidence="4" id="KW-0436">Ligase</keyword>
<evidence type="ECO:0000313" key="4">
    <source>
        <dbReference type="EMBL" id="GFB10417.1"/>
    </source>
</evidence>
<proteinExistence type="predicted"/>
<dbReference type="GO" id="GO:0006420">
    <property type="term" value="P:arginyl-tRNA aminoacylation"/>
    <property type="evidence" value="ECO:0007669"/>
    <property type="project" value="InterPro"/>
</dbReference>
<accession>A0A699KX62</accession>
<dbReference type="GO" id="GO:0005524">
    <property type="term" value="F:ATP binding"/>
    <property type="evidence" value="ECO:0007669"/>
    <property type="project" value="InterPro"/>
</dbReference>
<name>A0A699KX62_TANCI</name>
<dbReference type="InterPro" id="IPR008909">
    <property type="entry name" value="DALR_anticod-bd"/>
</dbReference>
<comment type="caution">
    <text evidence="4">The sequence shown here is derived from an EMBL/GenBank/DDBJ whole genome shotgun (WGS) entry which is preliminary data.</text>
</comment>
<dbReference type="SMART" id="SM00836">
    <property type="entry name" value="DALR_1"/>
    <property type="match status" value="1"/>
</dbReference>
<dbReference type="InterPro" id="IPR001278">
    <property type="entry name" value="Arg-tRNA-ligase"/>
</dbReference>
<dbReference type="GO" id="GO:0004814">
    <property type="term" value="F:arginine-tRNA ligase activity"/>
    <property type="evidence" value="ECO:0007669"/>
    <property type="project" value="UniProtKB-EC"/>
</dbReference>
<gene>
    <name evidence="4" type="ORF">Tci_682388</name>
</gene>
<dbReference type="Gene3D" id="1.10.730.10">
    <property type="entry name" value="Isoleucyl-tRNA Synthetase, Domain 1"/>
    <property type="match status" value="1"/>
</dbReference>
<dbReference type="SUPFAM" id="SSF47323">
    <property type="entry name" value="Anticodon-binding domain of a subclass of class I aminoacyl-tRNA synthetases"/>
    <property type="match status" value="1"/>
</dbReference>
<sequence length="129" mass="14539">MAAKLLGYTLLKNHRLADCTFNFGEMVNEEGNTFVYLLNTLAEIYTIIANSRKDIDELKKALKKSCLCVLPHILCEYLYELSKKFTNYYLSVYKVGSVAKISTVLLCEATALVMEKCFHLLGLTPVSEA</sequence>
<protein>
    <recommendedName>
        <fullName evidence="1">arginine--tRNA ligase</fullName>
        <ecNumber evidence="1">6.1.1.19</ecNumber>
    </recommendedName>
</protein>
<feature type="domain" description="DALR anticodon binding" evidence="3">
    <location>
        <begin position="5"/>
        <end position="129"/>
    </location>
</feature>
<organism evidence="4">
    <name type="scientific">Tanacetum cinerariifolium</name>
    <name type="common">Dalmatian daisy</name>
    <name type="synonym">Chrysanthemum cinerariifolium</name>
    <dbReference type="NCBI Taxonomy" id="118510"/>
    <lineage>
        <taxon>Eukaryota</taxon>
        <taxon>Viridiplantae</taxon>
        <taxon>Streptophyta</taxon>
        <taxon>Embryophyta</taxon>
        <taxon>Tracheophyta</taxon>
        <taxon>Spermatophyta</taxon>
        <taxon>Magnoliopsida</taxon>
        <taxon>eudicotyledons</taxon>
        <taxon>Gunneridae</taxon>
        <taxon>Pentapetalae</taxon>
        <taxon>asterids</taxon>
        <taxon>campanulids</taxon>
        <taxon>Asterales</taxon>
        <taxon>Asteraceae</taxon>
        <taxon>Asteroideae</taxon>
        <taxon>Anthemideae</taxon>
        <taxon>Anthemidinae</taxon>
        <taxon>Tanacetum</taxon>
    </lineage>
</organism>
<evidence type="ECO:0000259" key="3">
    <source>
        <dbReference type="SMART" id="SM00836"/>
    </source>
</evidence>
<reference evidence="4" key="1">
    <citation type="journal article" date="2019" name="Sci. Rep.">
        <title>Draft genome of Tanacetum cinerariifolium, the natural source of mosquito coil.</title>
        <authorList>
            <person name="Yamashiro T."/>
            <person name="Shiraishi A."/>
            <person name="Satake H."/>
            <person name="Nakayama K."/>
        </authorList>
    </citation>
    <scope>NUCLEOTIDE SEQUENCE</scope>
</reference>
<evidence type="ECO:0000256" key="1">
    <source>
        <dbReference type="ARBA" id="ARBA00012837"/>
    </source>
</evidence>
<dbReference type="InterPro" id="IPR009080">
    <property type="entry name" value="tRNAsynth_Ia_anticodon-bd"/>
</dbReference>
<evidence type="ECO:0000256" key="2">
    <source>
        <dbReference type="ARBA" id="ARBA00049339"/>
    </source>
</evidence>
<dbReference type="EC" id="6.1.1.19" evidence="1"/>
<comment type="catalytic activity">
    <reaction evidence="2">
        <text>tRNA(Arg) + L-arginine + ATP = L-arginyl-tRNA(Arg) + AMP + diphosphate</text>
        <dbReference type="Rhea" id="RHEA:20301"/>
        <dbReference type="Rhea" id="RHEA-COMP:9658"/>
        <dbReference type="Rhea" id="RHEA-COMP:9673"/>
        <dbReference type="ChEBI" id="CHEBI:30616"/>
        <dbReference type="ChEBI" id="CHEBI:32682"/>
        <dbReference type="ChEBI" id="CHEBI:33019"/>
        <dbReference type="ChEBI" id="CHEBI:78442"/>
        <dbReference type="ChEBI" id="CHEBI:78513"/>
        <dbReference type="ChEBI" id="CHEBI:456215"/>
        <dbReference type="EC" id="6.1.1.19"/>
    </reaction>
</comment>
<dbReference type="EMBL" id="BKCJ010552886">
    <property type="protein sequence ID" value="GFB10417.1"/>
    <property type="molecule type" value="Genomic_DNA"/>
</dbReference>
<dbReference type="AlphaFoldDB" id="A0A699KX62"/>
<dbReference type="PANTHER" id="PTHR11956">
    <property type="entry name" value="ARGINYL-TRNA SYNTHETASE"/>
    <property type="match status" value="1"/>
</dbReference>
<dbReference type="Pfam" id="PF05746">
    <property type="entry name" value="DALR_1"/>
    <property type="match status" value="1"/>
</dbReference>